<dbReference type="InterPro" id="IPR001254">
    <property type="entry name" value="Trypsin_dom"/>
</dbReference>
<dbReference type="InterPro" id="IPR009003">
    <property type="entry name" value="Peptidase_S1_PA"/>
</dbReference>
<gene>
    <name evidence="4" type="ORF">VAZ01S_041_00160</name>
</gene>
<name>U3A8T1_9VIBR</name>
<dbReference type="PROSITE" id="PS50240">
    <property type="entry name" value="TRYPSIN_DOM"/>
    <property type="match status" value="1"/>
</dbReference>
<keyword evidence="5" id="KW-1185">Reference proteome</keyword>
<dbReference type="AlphaFoldDB" id="U3A8T1"/>
<dbReference type="Gene3D" id="2.40.10.10">
    <property type="entry name" value="Trypsin-like serine proteases"/>
    <property type="match status" value="2"/>
</dbReference>
<proteinExistence type="predicted"/>
<dbReference type="PRINTS" id="PR00722">
    <property type="entry name" value="CHYMOTRYPSIN"/>
</dbReference>
<dbReference type="Pfam" id="PF00089">
    <property type="entry name" value="Trypsin"/>
    <property type="match status" value="1"/>
</dbReference>
<dbReference type="SUPFAM" id="SSF50494">
    <property type="entry name" value="Trypsin-like serine proteases"/>
    <property type="match status" value="1"/>
</dbReference>
<keyword evidence="1" id="KW-1015">Disulfide bond</keyword>
<evidence type="ECO:0000259" key="3">
    <source>
        <dbReference type="PROSITE" id="PS50240"/>
    </source>
</evidence>
<dbReference type="Proteomes" id="UP000016567">
    <property type="component" value="Unassembled WGS sequence"/>
</dbReference>
<accession>U3A8T1</accession>
<sequence>MKSKLSLIIALAASAYSANSFAIHYGQEVDPELFKSYVSFRVIGMFQGVVKDEQHSCGGTLIADKWVLSAAHCGGSLMIGEHPLEGFAVYNPMIRVGIDKGGIFDGAPIEVAEFWTLDGQHCVVHENTTECDNEGSLLRRSGGQDLMLVKLKESAIRPGLSEKAEIYSYSKYGTPVVQVGLGSLDNEHGGHLSKTLRGYATTITHLEDCISDYPDYADAFDLEIGYCQGMEGARQRTGMADSGGPAYVLDTKDQKLKLAGVVSGGVTMIDDSSEWGFTEKVGLTRMTRPGSEKAIEWIETIFLENNGPDLNRQ</sequence>
<dbReference type="SMART" id="SM00020">
    <property type="entry name" value="Tryp_SPc"/>
    <property type="match status" value="1"/>
</dbReference>
<protein>
    <recommendedName>
        <fullName evidence="3">Peptidase S1 domain-containing protein</fullName>
    </recommendedName>
</protein>
<organism evidence="4 5">
    <name type="scientific">Vibrio azureus NBRC 104587</name>
    <dbReference type="NCBI Taxonomy" id="1219077"/>
    <lineage>
        <taxon>Bacteria</taxon>
        <taxon>Pseudomonadati</taxon>
        <taxon>Pseudomonadota</taxon>
        <taxon>Gammaproteobacteria</taxon>
        <taxon>Vibrionales</taxon>
        <taxon>Vibrionaceae</taxon>
        <taxon>Vibrio</taxon>
    </lineage>
</organism>
<dbReference type="OrthoDB" id="9813836at2"/>
<dbReference type="STRING" id="1219077.VAZ01S_041_00160"/>
<evidence type="ECO:0000313" key="5">
    <source>
        <dbReference type="Proteomes" id="UP000016567"/>
    </source>
</evidence>
<dbReference type="EMBL" id="BATL01000041">
    <property type="protein sequence ID" value="GAD76316.1"/>
    <property type="molecule type" value="Genomic_DNA"/>
</dbReference>
<evidence type="ECO:0000256" key="2">
    <source>
        <dbReference type="SAM" id="SignalP"/>
    </source>
</evidence>
<dbReference type="InterPro" id="IPR001314">
    <property type="entry name" value="Peptidase_S1A"/>
</dbReference>
<feature type="chain" id="PRO_5004637785" description="Peptidase S1 domain-containing protein" evidence="2">
    <location>
        <begin position="23"/>
        <end position="313"/>
    </location>
</feature>
<feature type="domain" description="Peptidase S1" evidence="3">
    <location>
        <begin position="23"/>
        <end position="303"/>
    </location>
</feature>
<dbReference type="RefSeq" id="WP_021710066.1">
    <property type="nucleotide sequence ID" value="NZ_BAOB01000052.1"/>
</dbReference>
<comment type="caution">
    <text evidence="4">The sequence shown here is derived from an EMBL/GenBank/DDBJ whole genome shotgun (WGS) entry which is preliminary data.</text>
</comment>
<dbReference type="PANTHER" id="PTHR24271:SF50">
    <property type="match status" value="1"/>
</dbReference>
<dbReference type="InterPro" id="IPR043504">
    <property type="entry name" value="Peptidase_S1_PA_chymotrypsin"/>
</dbReference>
<feature type="signal peptide" evidence="2">
    <location>
        <begin position="1"/>
        <end position="22"/>
    </location>
</feature>
<evidence type="ECO:0000256" key="1">
    <source>
        <dbReference type="ARBA" id="ARBA00023157"/>
    </source>
</evidence>
<dbReference type="PANTHER" id="PTHR24271">
    <property type="entry name" value="KALLIKREIN-RELATED"/>
    <property type="match status" value="1"/>
</dbReference>
<dbReference type="PROSITE" id="PS00134">
    <property type="entry name" value="TRYPSIN_HIS"/>
    <property type="match status" value="1"/>
</dbReference>
<dbReference type="GO" id="GO:0006508">
    <property type="term" value="P:proteolysis"/>
    <property type="evidence" value="ECO:0007669"/>
    <property type="project" value="InterPro"/>
</dbReference>
<dbReference type="InterPro" id="IPR018114">
    <property type="entry name" value="TRYPSIN_HIS"/>
</dbReference>
<keyword evidence="2" id="KW-0732">Signal</keyword>
<reference evidence="4 5" key="1">
    <citation type="submission" date="2013-09" db="EMBL/GenBank/DDBJ databases">
        <title>Whole genome shotgun sequence of Vibrio azureus NBRC 104587.</title>
        <authorList>
            <person name="Isaki S."/>
            <person name="Hosoyama A."/>
            <person name="Numata M."/>
            <person name="Hashimoto M."/>
            <person name="Hosoyama Y."/>
            <person name="Tsuchikane K."/>
            <person name="Noguchi M."/>
            <person name="Hirakata S."/>
            <person name="Ichikawa N."/>
            <person name="Ohji S."/>
            <person name="Yamazoe A."/>
            <person name="Fujita N."/>
        </authorList>
    </citation>
    <scope>NUCLEOTIDE SEQUENCE [LARGE SCALE GENOMIC DNA]</scope>
    <source>
        <strain evidence="4 5">NBRC 104587</strain>
    </source>
</reference>
<evidence type="ECO:0000313" key="4">
    <source>
        <dbReference type="EMBL" id="GAD76316.1"/>
    </source>
</evidence>
<dbReference type="eggNOG" id="COG5640">
    <property type="taxonomic scope" value="Bacteria"/>
</dbReference>
<dbReference type="GO" id="GO:0004252">
    <property type="term" value="F:serine-type endopeptidase activity"/>
    <property type="evidence" value="ECO:0007669"/>
    <property type="project" value="InterPro"/>
</dbReference>